<dbReference type="PANTHER" id="PTHR10751">
    <property type="entry name" value="GUANYLATE BINDING PROTEIN"/>
    <property type="match status" value="1"/>
</dbReference>
<proteinExistence type="predicted"/>
<accession>A0A8T2NT99</accession>
<keyword evidence="5" id="KW-1185">Reference proteome</keyword>
<dbReference type="SUPFAM" id="SSF52540">
    <property type="entry name" value="P-loop containing nucleoside triphosphate hydrolases"/>
    <property type="match status" value="1"/>
</dbReference>
<dbReference type="Pfam" id="PF02263">
    <property type="entry name" value="GBP"/>
    <property type="match status" value="2"/>
</dbReference>
<evidence type="ECO:0000313" key="4">
    <source>
        <dbReference type="EMBL" id="KAG9342400.1"/>
    </source>
</evidence>
<dbReference type="InterPro" id="IPR036543">
    <property type="entry name" value="Guanylate-bd_C_sf"/>
</dbReference>
<reference evidence="4" key="1">
    <citation type="thesis" date="2021" institute="BYU ScholarsArchive" country="Provo, UT, USA">
        <title>Applications of and Algorithms for Genome Assembly and Genomic Analyses with an Emphasis on Marine Teleosts.</title>
        <authorList>
            <person name="Pickett B.D."/>
        </authorList>
    </citation>
    <scope>NUCLEOTIDE SEQUENCE</scope>
    <source>
        <strain evidence="4">HI-2016</strain>
    </source>
</reference>
<feature type="domain" description="Guanylate-binding protein N-terminal" evidence="3">
    <location>
        <begin position="100"/>
        <end position="167"/>
    </location>
</feature>
<dbReference type="GO" id="GO:0003924">
    <property type="term" value="F:GTPase activity"/>
    <property type="evidence" value="ECO:0007669"/>
    <property type="project" value="InterPro"/>
</dbReference>
<dbReference type="SUPFAM" id="SSF48340">
    <property type="entry name" value="Interferon-induced guanylate-binding protein 1 (GBP1), C-terminal domain"/>
    <property type="match status" value="1"/>
</dbReference>
<evidence type="ECO:0000256" key="2">
    <source>
        <dbReference type="SAM" id="Coils"/>
    </source>
</evidence>
<feature type="domain" description="Guanylate-binding protein N-terminal" evidence="3">
    <location>
        <begin position="15"/>
        <end position="46"/>
    </location>
</feature>
<dbReference type="InterPro" id="IPR015894">
    <property type="entry name" value="Guanylate-bd_N"/>
</dbReference>
<name>A0A8T2NT99_9TELE</name>
<gene>
    <name evidence="4" type="ORF">JZ751_016402</name>
</gene>
<dbReference type="EMBL" id="JAFBMS010000028">
    <property type="protein sequence ID" value="KAG9342400.1"/>
    <property type="molecule type" value="Genomic_DNA"/>
</dbReference>
<sequence length="237" mass="26512">MEGPVCLIENTSAGDLLVSEEALVILSSIRQPVVVVSIVGMYRTGKFLGGLHYPLCDKGDLDVGDQKNETWLFALAILLSSTLIYNSMGTINNEALMSLHQNITISNAARNCIKKYFPCRKCFVFDPPTSKENLKTIEQMSDDELAPAFVGQTLEFCDYISHNARVKIVKGEAADGALQKFMDGKADLENTIRKADEELTEQENRAREEKLKYEQQMLEIHKANEQHLRDTVGVIIL</sequence>
<dbReference type="AlphaFoldDB" id="A0A8T2NT99"/>
<organism evidence="4 5">
    <name type="scientific">Albula glossodonta</name>
    <name type="common">roundjaw bonefish</name>
    <dbReference type="NCBI Taxonomy" id="121402"/>
    <lineage>
        <taxon>Eukaryota</taxon>
        <taxon>Metazoa</taxon>
        <taxon>Chordata</taxon>
        <taxon>Craniata</taxon>
        <taxon>Vertebrata</taxon>
        <taxon>Euteleostomi</taxon>
        <taxon>Actinopterygii</taxon>
        <taxon>Neopterygii</taxon>
        <taxon>Teleostei</taxon>
        <taxon>Albuliformes</taxon>
        <taxon>Albulidae</taxon>
        <taxon>Albula</taxon>
    </lineage>
</organism>
<dbReference type="OrthoDB" id="2135133at2759"/>
<keyword evidence="2" id="KW-0175">Coiled coil</keyword>
<dbReference type="GO" id="GO:0005525">
    <property type="term" value="F:GTP binding"/>
    <property type="evidence" value="ECO:0007669"/>
    <property type="project" value="InterPro"/>
</dbReference>
<evidence type="ECO:0000259" key="3">
    <source>
        <dbReference type="Pfam" id="PF02263"/>
    </source>
</evidence>
<evidence type="ECO:0000313" key="5">
    <source>
        <dbReference type="Proteomes" id="UP000824540"/>
    </source>
</evidence>
<dbReference type="Gene3D" id="3.40.50.300">
    <property type="entry name" value="P-loop containing nucleotide triphosphate hydrolases"/>
    <property type="match status" value="3"/>
</dbReference>
<feature type="coiled-coil region" evidence="2">
    <location>
        <begin position="178"/>
        <end position="226"/>
    </location>
</feature>
<keyword evidence="1" id="KW-0378">Hydrolase</keyword>
<dbReference type="InterPro" id="IPR027417">
    <property type="entry name" value="P-loop_NTPase"/>
</dbReference>
<dbReference type="Proteomes" id="UP000824540">
    <property type="component" value="Unassembled WGS sequence"/>
</dbReference>
<evidence type="ECO:0000256" key="1">
    <source>
        <dbReference type="ARBA" id="ARBA00022801"/>
    </source>
</evidence>
<protein>
    <recommendedName>
        <fullName evidence="3">Guanylate-binding protein N-terminal domain-containing protein</fullName>
    </recommendedName>
</protein>
<comment type="caution">
    <text evidence="4">The sequence shown here is derived from an EMBL/GenBank/DDBJ whole genome shotgun (WGS) entry which is preliminary data.</text>
</comment>